<name>A0A4V4N711_9NEIS</name>
<dbReference type="InterPro" id="IPR036412">
    <property type="entry name" value="HAD-like_sf"/>
</dbReference>
<proteinExistence type="predicted"/>
<dbReference type="PANTHER" id="PTHR12725:SF117">
    <property type="entry name" value="HALOACID DEHALOGENASE-LIKE HYDROLASE"/>
    <property type="match status" value="1"/>
</dbReference>
<dbReference type="NCBIfam" id="TIGR01993">
    <property type="entry name" value="Pyr-5-nucltdase"/>
    <property type="match status" value="1"/>
</dbReference>
<evidence type="ECO:0000313" key="2">
    <source>
        <dbReference type="Proteomes" id="UP000308891"/>
    </source>
</evidence>
<dbReference type="EMBL" id="STGJ01000021">
    <property type="protein sequence ID" value="TIC78823.1"/>
    <property type="molecule type" value="Genomic_DNA"/>
</dbReference>
<dbReference type="SFLD" id="SFLDS00003">
    <property type="entry name" value="Haloacid_Dehalogenase"/>
    <property type="match status" value="1"/>
</dbReference>
<dbReference type="OrthoDB" id="8558420at2"/>
<evidence type="ECO:0000313" key="1">
    <source>
        <dbReference type="EMBL" id="TIC78823.1"/>
    </source>
</evidence>
<reference evidence="1 2" key="1">
    <citation type="submission" date="2019-04" db="EMBL/GenBank/DDBJ databases">
        <title>Crenobacter sp. nov.</title>
        <authorList>
            <person name="Shi S."/>
        </authorList>
    </citation>
    <scope>NUCLEOTIDE SEQUENCE [LARGE SCALE GENOMIC DNA]</scope>
    <source>
        <strain evidence="1 2">GY 70310</strain>
    </source>
</reference>
<dbReference type="PANTHER" id="PTHR12725">
    <property type="entry name" value="HALOACID DEHALOGENASE-LIKE HYDROLASE"/>
    <property type="match status" value="1"/>
</dbReference>
<comment type="caution">
    <text evidence="1">The sequence shown here is derived from an EMBL/GenBank/DDBJ whole genome shotgun (WGS) entry which is preliminary data.</text>
</comment>
<organism evidence="1 2">
    <name type="scientific">Crenobacter intestini</name>
    <dbReference type="NCBI Taxonomy" id="2563443"/>
    <lineage>
        <taxon>Bacteria</taxon>
        <taxon>Pseudomonadati</taxon>
        <taxon>Pseudomonadota</taxon>
        <taxon>Betaproteobacteria</taxon>
        <taxon>Neisseriales</taxon>
        <taxon>Neisseriaceae</taxon>
        <taxon>Crenobacter</taxon>
    </lineage>
</organism>
<dbReference type="Gene3D" id="3.40.50.1000">
    <property type="entry name" value="HAD superfamily/HAD-like"/>
    <property type="match status" value="1"/>
</dbReference>
<dbReference type="SFLD" id="SFLDG01129">
    <property type="entry name" value="C1.5:_HAD__Beta-PGM__Phosphata"/>
    <property type="match status" value="1"/>
</dbReference>
<protein>
    <submittedName>
        <fullName evidence="1">Pyrimidine 5'-nucleotidase</fullName>
    </submittedName>
</protein>
<dbReference type="Gene3D" id="1.10.150.450">
    <property type="match status" value="1"/>
</dbReference>
<sequence>MPHPTWIFDLDNTLHDADHGIFPHINALMTRYIMDKLAVNEEAAHALRERYWQQYGATLRGLVEHHAIDPHDFLRETHPTETFRPMLRWEPDLDSVLRALPGRKILLSNGPQHYVEDLLRAMGVHQHFCAHYGVERLDFTPKPAASAFRRVLVDHNLNAHHCVMVEDSLDNLKTAKALGMKTVWLSRKPQRPDYVDARISRISELSRLALAGGLPQQAQ</sequence>
<dbReference type="InterPro" id="IPR010237">
    <property type="entry name" value="Pyr-5-nucltdase"/>
</dbReference>
<dbReference type="Pfam" id="PF00702">
    <property type="entry name" value="Hydrolase"/>
    <property type="match status" value="1"/>
</dbReference>
<accession>A0A4V4N711</accession>
<dbReference type="SUPFAM" id="SSF56784">
    <property type="entry name" value="HAD-like"/>
    <property type="match status" value="1"/>
</dbReference>
<dbReference type="SFLD" id="SFLDG01132">
    <property type="entry name" value="C1.5.3:_5'-Nucleotidase_Like"/>
    <property type="match status" value="1"/>
</dbReference>
<dbReference type="Proteomes" id="UP000308891">
    <property type="component" value="Unassembled WGS sequence"/>
</dbReference>
<dbReference type="AlphaFoldDB" id="A0A4V4N711"/>
<dbReference type="InterPro" id="IPR006439">
    <property type="entry name" value="HAD-SF_hydro_IA"/>
</dbReference>
<gene>
    <name evidence="1" type="ORF">E5K04_14660</name>
</gene>
<dbReference type="NCBIfam" id="TIGR01509">
    <property type="entry name" value="HAD-SF-IA-v3"/>
    <property type="match status" value="1"/>
</dbReference>
<keyword evidence="2" id="KW-1185">Reference proteome</keyword>
<dbReference type="RefSeq" id="WP_136555477.1">
    <property type="nucleotide sequence ID" value="NZ_STGJ01000021.1"/>
</dbReference>
<dbReference type="InterPro" id="IPR023214">
    <property type="entry name" value="HAD_sf"/>
</dbReference>